<dbReference type="SUPFAM" id="SSF51905">
    <property type="entry name" value="FAD/NAD(P)-binding domain"/>
    <property type="match status" value="1"/>
</dbReference>
<keyword evidence="2" id="KW-0285">Flavoprotein</keyword>
<sequence>MGSAAAFHLARRGVSVLGLEQFAIGHDRGSLHGLSRIIRLAYHEHPDYVPLLRRSYALWRELEALQDVALFETTGSIELGASTGPLVQGTLAACAEHGLAYELLAPDDLVARFPAYNPRADWVGVLQPDAGFLRPEASVAAHAAAARAAGADLREGVTVLSWSASGDGVTVETTAGSFSADRLVLAPGAWAAGLFSLPPRLFQAARQVVAWFAPTAPDLFAPERFPVFIVEEDGINHYGFPPVDGAGFKIGRMHHPGQPVSDPASLDRVAADSEVAVLRSFVERVFPQAAGSLLDAQACLFTNTPDSRFVLDTHPDAENVVIVSACSGHGFKFAPVVGEIAADLALDGNTDHPIDFLHLDRFLADAA</sequence>
<dbReference type="Gene3D" id="3.30.9.10">
    <property type="entry name" value="D-Amino Acid Oxidase, subunit A, domain 2"/>
    <property type="match status" value="1"/>
</dbReference>
<protein>
    <submittedName>
        <fullName evidence="6">Unannotated protein</fullName>
    </submittedName>
</protein>
<feature type="domain" description="FAD dependent oxidoreductase" evidence="5">
    <location>
        <begin position="1"/>
        <end position="344"/>
    </location>
</feature>
<dbReference type="NCBIfam" id="NF008425">
    <property type="entry name" value="PRK11259.1"/>
    <property type="match status" value="1"/>
</dbReference>
<dbReference type="GO" id="GO:0008115">
    <property type="term" value="F:sarcosine oxidase activity"/>
    <property type="evidence" value="ECO:0007669"/>
    <property type="project" value="TreeGrafter"/>
</dbReference>
<dbReference type="GO" id="GO:0050660">
    <property type="term" value="F:flavin adenine dinucleotide binding"/>
    <property type="evidence" value="ECO:0007669"/>
    <property type="project" value="InterPro"/>
</dbReference>
<dbReference type="PANTHER" id="PTHR10961:SF7">
    <property type="entry name" value="FAD DEPENDENT OXIDOREDUCTASE DOMAIN-CONTAINING PROTEIN"/>
    <property type="match status" value="1"/>
</dbReference>
<evidence type="ECO:0000256" key="3">
    <source>
        <dbReference type="ARBA" id="ARBA00022827"/>
    </source>
</evidence>
<dbReference type="Pfam" id="PF01266">
    <property type="entry name" value="DAO"/>
    <property type="match status" value="1"/>
</dbReference>
<dbReference type="InterPro" id="IPR036188">
    <property type="entry name" value="FAD/NAD-bd_sf"/>
</dbReference>
<proteinExistence type="predicted"/>
<dbReference type="InterPro" id="IPR006076">
    <property type="entry name" value="FAD-dep_OxRdtase"/>
</dbReference>
<accession>A0A6J6Q0K7</accession>
<evidence type="ECO:0000256" key="2">
    <source>
        <dbReference type="ARBA" id="ARBA00022630"/>
    </source>
</evidence>
<organism evidence="6">
    <name type="scientific">freshwater metagenome</name>
    <dbReference type="NCBI Taxonomy" id="449393"/>
    <lineage>
        <taxon>unclassified sequences</taxon>
        <taxon>metagenomes</taxon>
        <taxon>ecological metagenomes</taxon>
    </lineage>
</organism>
<comment type="cofactor">
    <cofactor evidence="1">
        <name>FAD</name>
        <dbReference type="ChEBI" id="CHEBI:57692"/>
    </cofactor>
</comment>
<dbReference type="SUPFAM" id="SSF54373">
    <property type="entry name" value="FAD-linked reductases, C-terminal domain"/>
    <property type="match status" value="1"/>
</dbReference>
<dbReference type="EMBL" id="CAEZXP010000006">
    <property type="protein sequence ID" value="CAB4705281.1"/>
    <property type="molecule type" value="Genomic_DNA"/>
</dbReference>
<dbReference type="AlphaFoldDB" id="A0A6J6Q0K7"/>
<dbReference type="InterPro" id="IPR045170">
    <property type="entry name" value="MTOX"/>
</dbReference>
<evidence type="ECO:0000259" key="5">
    <source>
        <dbReference type="Pfam" id="PF01266"/>
    </source>
</evidence>
<name>A0A6J6Q0K7_9ZZZZ</name>
<dbReference type="Gene3D" id="3.50.50.60">
    <property type="entry name" value="FAD/NAD(P)-binding domain"/>
    <property type="match status" value="1"/>
</dbReference>
<evidence type="ECO:0000256" key="1">
    <source>
        <dbReference type="ARBA" id="ARBA00001974"/>
    </source>
</evidence>
<reference evidence="6" key="1">
    <citation type="submission" date="2020-05" db="EMBL/GenBank/DDBJ databases">
        <authorList>
            <person name="Chiriac C."/>
            <person name="Salcher M."/>
            <person name="Ghai R."/>
            <person name="Kavagutti S V."/>
        </authorList>
    </citation>
    <scope>NUCLEOTIDE SEQUENCE</scope>
</reference>
<dbReference type="PANTHER" id="PTHR10961">
    <property type="entry name" value="PEROXISOMAL SARCOSINE OXIDASE"/>
    <property type="match status" value="1"/>
</dbReference>
<keyword evidence="4" id="KW-0560">Oxidoreductase</keyword>
<gene>
    <name evidence="6" type="ORF">UFOPK2399_01623</name>
</gene>
<evidence type="ECO:0000313" key="6">
    <source>
        <dbReference type="EMBL" id="CAB4705281.1"/>
    </source>
</evidence>
<keyword evidence="3" id="KW-0274">FAD</keyword>
<evidence type="ECO:0000256" key="4">
    <source>
        <dbReference type="ARBA" id="ARBA00023002"/>
    </source>
</evidence>